<dbReference type="GO" id="GO:0016787">
    <property type="term" value="F:hydrolase activity"/>
    <property type="evidence" value="ECO:0007669"/>
    <property type="project" value="UniProtKB-KW"/>
</dbReference>
<dbReference type="InterPro" id="IPR051316">
    <property type="entry name" value="Zinc-reg_GTPase_activator"/>
</dbReference>
<evidence type="ECO:0000256" key="2">
    <source>
        <dbReference type="ARBA" id="ARBA00022801"/>
    </source>
</evidence>
<evidence type="ECO:0000313" key="8">
    <source>
        <dbReference type="EMBL" id="GEO40581.1"/>
    </source>
</evidence>
<dbReference type="RefSeq" id="WP_044430553.1">
    <property type="nucleotide sequence ID" value="NZ_BJYZ01000022.1"/>
</dbReference>
<sequence>MSLFDRDKSADRLPLSVVTGFLGSGKTTLLNHLLRHPGMAETAVIINEFGEIGLDHLLVERVDGDMVVMASGCLCCTIRNDLETTLRGLLSKMDAGEIPPFRRILIETTGLADPAPIVQMLLNNPMVCHWVRLDAVVTVVDAVHGARQLDEQPEPVKQAALADRLVLTKTDIAPAGAVEMLTERLRALNPAAPILPVSHGAVEPDRLFGAGLFDPEAKTADVRRWLNEEAYRDDAGHGHGHHGHGHDVNRHGARIAATCLTHDEPLEWADVNDWLSALRAHYGENLLRVKGILDLRGEAGPVVVHGVHHVFHPPVALENWPDADRRTRLVLITRDLPAEMLRAAWAELAPAAGS</sequence>
<proteinExistence type="inferred from homology"/>
<comment type="similarity">
    <text evidence="4">Belongs to the SIMIBI class G3E GTPase family. ZNG1 subfamily.</text>
</comment>
<dbReference type="SUPFAM" id="SSF52540">
    <property type="entry name" value="P-loop containing nucleoside triphosphate hydrolases"/>
    <property type="match status" value="1"/>
</dbReference>
<dbReference type="OrthoDB" id="9808822at2"/>
<evidence type="ECO:0000256" key="6">
    <source>
        <dbReference type="ARBA" id="ARBA00049117"/>
    </source>
</evidence>
<dbReference type="Pfam" id="PF02492">
    <property type="entry name" value="cobW"/>
    <property type="match status" value="1"/>
</dbReference>
<dbReference type="GO" id="GO:0005524">
    <property type="term" value="F:ATP binding"/>
    <property type="evidence" value="ECO:0007669"/>
    <property type="project" value="UniProtKB-KW"/>
</dbReference>
<evidence type="ECO:0000256" key="4">
    <source>
        <dbReference type="ARBA" id="ARBA00034320"/>
    </source>
</evidence>
<dbReference type="Proteomes" id="UP000321523">
    <property type="component" value="Unassembled WGS sequence"/>
</dbReference>
<comment type="catalytic activity">
    <reaction evidence="6">
        <text>GTP + H2O = GDP + phosphate + H(+)</text>
        <dbReference type="Rhea" id="RHEA:19669"/>
        <dbReference type="ChEBI" id="CHEBI:15377"/>
        <dbReference type="ChEBI" id="CHEBI:15378"/>
        <dbReference type="ChEBI" id="CHEBI:37565"/>
        <dbReference type="ChEBI" id="CHEBI:43474"/>
        <dbReference type="ChEBI" id="CHEBI:58189"/>
    </reaction>
    <physiologicalReaction direction="left-to-right" evidence="6">
        <dbReference type="Rhea" id="RHEA:19670"/>
    </physiologicalReaction>
</comment>
<dbReference type="Pfam" id="PF07683">
    <property type="entry name" value="CobW_C"/>
    <property type="match status" value="1"/>
</dbReference>
<comment type="function">
    <text evidence="5">Zinc chaperone that directly transfers zinc cofactor to target proteins, thereby activating them. Zinc is transferred from the CXCC motif in the GTPase domain to the zinc binding site in target proteins in a process requiring GTP hydrolysis.</text>
</comment>
<dbReference type="InterPro" id="IPR027417">
    <property type="entry name" value="P-loop_NTPase"/>
</dbReference>
<keyword evidence="8" id="KW-0067">ATP-binding</keyword>
<name>A0A512DVT7_9PROT</name>
<dbReference type="InterPro" id="IPR003495">
    <property type="entry name" value="CobW/HypB/UreG_nucleotide-bd"/>
</dbReference>
<comment type="caution">
    <text evidence="8">The sequence shown here is derived from an EMBL/GenBank/DDBJ whole genome shotgun (WGS) entry which is preliminary data.</text>
</comment>
<dbReference type="PANTHER" id="PTHR13748">
    <property type="entry name" value="COBW-RELATED"/>
    <property type="match status" value="1"/>
</dbReference>
<dbReference type="InterPro" id="IPR036627">
    <property type="entry name" value="CobW-likC_sf"/>
</dbReference>
<dbReference type="SUPFAM" id="SSF90002">
    <property type="entry name" value="Hypothetical protein YjiA, C-terminal domain"/>
    <property type="match status" value="1"/>
</dbReference>
<protein>
    <submittedName>
        <fullName evidence="8">ATP-binding protein</fullName>
    </submittedName>
</protein>
<evidence type="ECO:0000259" key="7">
    <source>
        <dbReference type="SMART" id="SM00833"/>
    </source>
</evidence>
<evidence type="ECO:0000256" key="1">
    <source>
        <dbReference type="ARBA" id="ARBA00022741"/>
    </source>
</evidence>
<accession>A0A512DVT7</accession>
<evidence type="ECO:0000313" key="9">
    <source>
        <dbReference type="Proteomes" id="UP000321523"/>
    </source>
</evidence>
<dbReference type="GO" id="GO:0005737">
    <property type="term" value="C:cytoplasm"/>
    <property type="evidence" value="ECO:0007669"/>
    <property type="project" value="TreeGrafter"/>
</dbReference>
<reference evidence="8 9" key="1">
    <citation type="submission" date="2019-07" db="EMBL/GenBank/DDBJ databases">
        <title>Whole genome shotgun sequence of Skermanella aerolata NBRC 106429.</title>
        <authorList>
            <person name="Hosoyama A."/>
            <person name="Uohara A."/>
            <person name="Ohji S."/>
            <person name="Ichikawa N."/>
        </authorList>
    </citation>
    <scope>NUCLEOTIDE SEQUENCE [LARGE SCALE GENOMIC DNA]</scope>
    <source>
        <strain evidence="8 9">NBRC 106429</strain>
    </source>
</reference>
<dbReference type="PANTHER" id="PTHR13748:SF62">
    <property type="entry name" value="COBW DOMAIN-CONTAINING PROTEIN"/>
    <property type="match status" value="1"/>
</dbReference>
<feature type="domain" description="CobW C-terminal" evidence="7">
    <location>
        <begin position="255"/>
        <end position="349"/>
    </location>
</feature>
<keyword evidence="1" id="KW-0547">Nucleotide-binding</keyword>
<evidence type="ECO:0000256" key="3">
    <source>
        <dbReference type="ARBA" id="ARBA00023186"/>
    </source>
</evidence>
<keyword evidence="3" id="KW-0143">Chaperone</keyword>
<dbReference type="EMBL" id="BJYZ01000022">
    <property type="protein sequence ID" value="GEO40581.1"/>
    <property type="molecule type" value="Genomic_DNA"/>
</dbReference>
<keyword evidence="2" id="KW-0378">Hydrolase</keyword>
<dbReference type="AlphaFoldDB" id="A0A512DVT7"/>
<keyword evidence="9" id="KW-1185">Reference proteome</keyword>
<evidence type="ECO:0000256" key="5">
    <source>
        <dbReference type="ARBA" id="ARBA00045658"/>
    </source>
</evidence>
<organism evidence="8 9">
    <name type="scientific">Skermanella aerolata</name>
    <dbReference type="NCBI Taxonomy" id="393310"/>
    <lineage>
        <taxon>Bacteria</taxon>
        <taxon>Pseudomonadati</taxon>
        <taxon>Pseudomonadota</taxon>
        <taxon>Alphaproteobacteria</taxon>
        <taxon>Rhodospirillales</taxon>
        <taxon>Azospirillaceae</taxon>
        <taxon>Skermanella</taxon>
    </lineage>
</organism>
<dbReference type="SMART" id="SM00833">
    <property type="entry name" value="CobW_C"/>
    <property type="match status" value="1"/>
</dbReference>
<dbReference type="CDD" id="cd03112">
    <property type="entry name" value="CobW-like"/>
    <property type="match status" value="1"/>
</dbReference>
<gene>
    <name evidence="8" type="ORF">SAE02_47290</name>
</gene>
<dbReference type="Gene3D" id="3.30.1220.10">
    <property type="entry name" value="CobW-like, C-terminal domain"/>
    <property type="match status" value="1"/>
</dbReference>
<dbReference type="Gene3D" id="3.40.50.300">
    <property type="entry name" value="P-loop containing nucleotide triphosphate hydrolases"/>
    <property type="match status" value="1"/>
</dbReference>
<dbReference type="InterPro" id="IPR011629">
    <property type="entry name" value="CobW-like_C"/>
</dbReference>